<dbReference type="PANTHER" id="PTHR33434:SF2">
    <property type="entry name" value="FATTY ACID-BINDING PROTEIN TM_1468"/>
    <property type="match status" value="1"/>
</dbReference>
<dbReference type="NCBIfam" id="TIGR00762">
    <property type="entry name" value="DegV"/>
    <property type="match status" value="1"/>
</dbReference>
<dbReference type="Pfam" id="PF02645">
    <property type="entry name" value="DegV"/>
    <property type="match status" value="1"/>
</dbReference>
<dbReference type="Gene3D" id="3.40.50.10170">
    <property type="match status" value="1"/>
</dbReference>
<dbReference type="InterPro" id="IPR050270">
    <property type="entry name" value="DegV_domain_contain"/>
</dbReference>
<accession>A0A9D2NIQ9</accession>
<organism evidence="3 4">
    <name type="scientific">Candidatus Eisenbergiella merdavium</name>
    <dbReference type="NCBI Taxonomy" id="2838551"/>
    <lineage>
        <taxon>Bacteria</taxon>
        <taxon>Bacillati</taxon>
        <taxon>Bacillota</taxon>
        <taxon>Clostridia</taxon>
        <taxon>Lachnospirales</taxon>
        <taxon>Lachnospiraceae</taxon>
        <taxon>Eisenbergiella</taxon>
    </lineage>
</organism>
<evidence type="ECO:0000313" key="3">
    <source>
        <dbReference type="EMBL" id="HJC24996.1"/>
    </source>
</evidence>
<dbReference type="AlphaFoldDB" id="A0A9D2NIQ9"/>
<dbReference type="GO" id="GO:0008289">
    <property type="term" value="F:lipid binding"/>
    <property type="evidence" value="ECO:0007669"/>
    <property type="project" value="UniProtKB-KW"/>
</dbReference>
<evidence type="ECO:0000256" key="1">
    <source>
        <dbReference type="ARBA" id="ARBA00023121"/>
    </source>
</evidence>
<keyword evidence="1" id="KW-0446">Lipid-binding</keyword>
<proteinExistence type="predicted"/>
<dbReference type="InterPro" id="IPR003797">
    <property type="entry name" value="DegV"/>
</dbReference>
<dbReference type="PANTHER" id="PTHR33434">
    <property type="entry name" value="DEGV DOMAIN-CONTAINING PROTEIN DR_1986-RELATED"/>
    <property type="match status" value="1"/>
</dbReference>
<protein>
    <submittedName>
        <fullName evidence="3">DegV family protein</fullName>
    </submittedName>
</protein>
<reference evidence="3" key="2">
    <citation type="submission" date="2021-04" db="EMBL/GenBank/DDBJ databases">
        <authorList>
            <person name="Gilroy R."/>
        </authorList>
    </citation>
    <scope>NUCLEOTIDE SEQUENCE</scope>
    <source>
        <strain evidence="3">USAMLcec2-132</strain>
    </source>
</reference>
<dbReference type="PROSITE" id="PS51482">
    <property type="entry name" value="DEGV"/>
    <property type="match status" value="1"/>
</dbReference>
<dbReference type="PROSITE" id="PS51222">
    <property type="entry name" value="DCD"/>
    <property type="match status" value="1"/>
</dbReference>
<dbReference type="InterPro" id="IPR043168">
    <property type="entry name" value="DegV_C"/>
</dbReference>
<sequence length="311" mass="34129">MNGQFQIISDGSCDLPPELAAERLIRVIPFYVSFDGKNYRKELEEIGIREFYQEMVNQKGVYPRSSLPSVQDYMDAFLPYAKAGIPMLVLCISTRLSGSMQSALSARELILEDYPEAEIRVIDTTLCTVLQGLLVLEAAAMRDRGAGLAETAKRIEAIKSTGRIFFTVGNLEYLQAGGRIGRVAGIAGSLLGIRPVITMKEGEIFPSGISRSRKKTMEKTVDLLKEYLRANGGTAYGGEAGEMPPASMLRKYSLATGFGYDREEAEGYRRLIVERMEGLPGLEQLPLYQIGATIGVHTGPYPLGLGIIERA</sequence>
<dbReference type="SUPFAM" id="SSF82549">
    <property type="entry name" value="DAK1/DegV-like"/>
    <property type="match status" value="1"/>
</dbReference>
<feature type="domain" description="DCD" evidence="2">
    <location>
        <begin position="1"/>
        <end position="79"/>
    </location>
</feature>
<evidence type="ECO:0000259" key="2">
    <source>
        <dbReference type="PROSITE" id="PS51222"/>
    </source>
</evidence>
<dbReference type="EMBL" id="DWWS01000052">
    <property type="protein sequence ID" value="HJC24996.1"/>
    <property type="molecule type" value="Genomic_DNA"/>
</dbReference>
<dbReference type="Gene3D" id="3.30.1180.10">
    <property type="match status" value="1"/>
</dbReference>
<gene>
    <name evidence="3" type="ORF">H9761_15055</name>
</gene>
<evidence type="ECO:0000313" key="4">
    <source>
        <dbReference type="Proteomes" id="UP000823891"/>
    </source>
</evidence>
<reference evidence="3" key="1">
    <citation type="journal article" date="2021" name="PeerJ">
        <title>Extensive microbial diversity within the chicken gut microbiome revealed by metagenomics and culture.</title>
        <authorList>
            <person name="Gilroy R."/>
            <person name="Ravi A."/>
            <person name="Getino M."/>
            <person name="Pursley I."/>
            <person name="Horton D.L."/>
            <person name="Alikhan N.F."/>
            <person name="Baker D."/>
            <person name="Gharbi K."/>
            <person name="Hall N."/>
            <person name="Watson M."/>
            <person name="Adriaenssens E.M."/>
            <person name="Foster-Nyarko E."/>
            <person name="Jarju S."/>
            <person name="Secka A."/>
            <person name="Antonio M."/>
            <person name="Oren A."/>
            <person name="Chaudhuri R.R."/>
            <person name="La Ragione R."/>
            <person name="Hildebrand F."/>
            <person name="Pallen M.J."/>
        </authorList>
    </citation>
    <scope>NUCLEOTIDE SEQUENCE</scope>
    <source>
        <strain evidence="3">USAMLcec2-132</strain>
    </source>
</reference>
<dbReference type="InterPro" id="IPR013989">
    <property type="entry name" value="Dev_and_cell_death_domain"/>
</dbReference>
<name>A0A9D2NIQ9_9FIRM</name>
<dbReference type="Proteomes" id="UP000823891">
    <property type="component" value="Unassembled WGS sequence"/>
</dbReference>
<comment type="caution">
    <text evidence="3">The sequence shown here is derived from an EMBL/GenBank/DDBJ whole genome shotgun (WGS) entry which is preliminary data.</text>
</comment>